<gene>
    <name evidence="11" type="ORF">JEQ12_003395</name>
</gene>
<feature type="compositionally biased region" description="Polar residues" evidence="9">
    <location>
        <begin position="35"/>
        <end position="54"/>
    </location>
</feature>
<dbReference type="GO" id="GO:0005525">
    <property type="term" value="F:GTP binding"/>
    <property type="evidence" value="ECO:0007669"/>
    <property type="project" value="UniProtKB-KW"/>
</dbReference>
<evidence type="ECO:0000256" key="9">
    <source>
        <dbReference type="SAM" id="MobiDB-lite"/>
    </source>
</evidence>
<feature type="compositionally biased region" description="Low complexity" evidence="9">
    <location>
        <begin position="482"/>
        <end position="500"/>
    </location>
</feature>
<evidence type="ECO:0000313" key="11">
    <source>
        <dbReference type="EMBL" id="KAG5203812.1"/>
    </source>
</evidence>
<dbReference type="FunFam" id="3.40.50.300:FF:000064">
    <property type="entry name" value="Septin 4"/>
    <property type="match status" value="1"/>
</dbReference>
<name>A0A836AB32_SHEEP</name>
<feature type="compositionally biased region" description="Basic and acidic residues" evidence="9">
    <location>
        <begin position="397"/>
        <end position="409"/>
    </location>
</feature>
<dbReference type="InterPro" id="IPR027979">
    <property type="entry name" value="DUF4655"/>
</dbReference>
<evidence type="ECO:0000256" key="5">
    <source>
        <dbReference type="ARBA" id="ARBA00023134"/>
    </source>
</evidence>
<evidence type="ECO:0000259" key="10">
    <source>
        <dbReference type="PROSITE" id="PS51719"/>
    </source>
</evidence>
<feature type="region of interest" description="Disordered" evidence="9">
    <location>
        <begin position="212"/>
        <end position="265"/>
    </location>
</feature>
<sequence length="1011" mass="113960">MGSTQRGTTYHVVKTNKTGSRVAVSTQKGAEVASMTPQRGQGYLVSSNQRSGPGSTMPIGHRRSEAGHTTAVHLSSDYFRSSSPQSGPGHSGAPNPRTETRPRTDASRRASPPRKLTQGESTLYTGQMQRNVSPSREEATRRGVEIRPGRDISNRFSLIPETKSSRRLSFVDQKDDFLLVEDEPPSKVQYPQGVRVPRRPLICPKDEAVQTEPILKSVTAGDIRSPRRPPSPERGGNRIYPDSRSTQRRIPGPESEMGRQNSIYAEPKALRRSVNLESSLTLSVLKDLNSGHKASMRPEPEPGHRPSVYNEIKVSPKVLIPSEVEPSMKPSTRGESEGGRRVTISRGAQLASYRTSESPCKSSVFVTPEPEYKQYTTKPSDSIYEFPRPTLRPPEPSSRKHSDHVELELTPRPLPPRCLPRYGPDSTWWALLSPEGEMPNRQLTTPDFEPKSPPPPDPSLPFFEMETSPFCEDLMFQREKASPSPLSSPKESPSRSPLREVPQAPKHTSRHPTQRFSVFFMAGNLLKTVAALSPLSGTPQWSGVAPTSLADSQGIKRFLEDADDAELNKFVTDFPGSETYHPPEAKTLVPRPQIQEPRPQASDLCQDDLEFKSPSWPQPSDSQQYFSASAPLSPSARPRSPWGKLDPYDSSEDDKEYVGFATLPNQVHRKSVKKGFDFTLMVAGESGLGKSTLVNSLFLTDLYRDRKLLSAEERIMQTVEITKHAVDIEEKGVKLRLTIVDTPGFGDAVNNTECWKPVAEYIDQQFEQYFRDESGLNRKNIQDNRVHCCLYFISPFGHGLRPLDVEFMKALHQRVNIVPILAKADTLTPPEVERKKRKIREEIEHFGIKVYQFPDCDSDEDEDFKSQDLALKESIPFAVIGSNTVVEARGRRVRGRLYPWGIVEVENPGHCDFVKLRTMLVRTHMQDLKDVTRETHYENYRAQCIQSMTRLVVKERNRNKLTLESGTDFPLPAVPPGTDPETERLIREKDEELRRMQEMLHKIQRQMKETH</sequence>
<dbReference type="EMBL" id="JAEMGP010000011">
    <property type="protein sequence ID" value="KAG5203812.1"/>
    <property type="molecule type" value="Genomic_DNA"/>
</dbReference>
<keyword evidence="2" id="KW-0963">Cytoplasm</keyword>
<dbReference type="GO" id="GO:0005737">
    <property type="term" value="C:cytoplasm"/>
    <property type="evidence" value="ECO:0007669"/>
    <property type="project" value="UniProtKB-ARBA"/>
</dbReference>
<feature type="region of interest" description="Disordered" evidence="9">
    <location>
        <begin position="437"/>
        <end position="460"/>
    </location>
</feature>
<dbReference type="InterPro" id="IPR016491">
    <property type="entry name" value="Septin"/>
</dbReference>
<dbReference type="PANTHER" id="PTHR37884">
    <property type="entry name" value="SEPTIN 4"/>
    <property type="match status" value="1"/>
</dbReference>
<accession>A0A836AB32</accession>
<keyword evidence="4 8" id="KW-0547">Nucleotide-binding</keyword>
<dbReference type="GO" id="GO:0005856">
    <property type="term" value="C:cytoskeleton"/>
    <property type="evidence" value="ECO:0007669"/>
    <property type="project" value="UniProtKB-SubCell"/>
</dbReference>
<feature type="compositionally biased region" description="Basic and acidic residues" evidence="9">
    <location>
        <begin position="98"/>
        <end position="108"/>
    </location>
</feature>
<organism evidence="11 12">
    <name type="scientific">Ovis aries</name>
    <name type="common">Sheep</name>
    <dbReference type="NCBI Taxonomy" id="9940"/>
    <lineage>
        <taxon>Eukaryota</taxon>
        <taxon>Metazoa</taxon>
        <taxon>Chordata</taxon>
        <taxon>Craniata</taxon>
        <taxon>Vertebrata</taxon>
        <taxon>Euteleostomi</taxon>
        <taxon>Mammalia</taxon>
        <taxon>Eutheria</taxon>
        <taxon>Laurasiatheria</taxon>
        <taxon>Artiodactyla</taxon>
        <taxon>Ruminantia</taxon>
        <taxon>Pecora</taxon>
        <taxon>Bovidae</taxon>
        <taxon>Caprinae</taxon>
        <taxon>Ovis</taxon>
    </lineage>
</organism>
<evidence type="ECO:0000256" key="2">
    <source>
        <dbReference type="ARBA" id="ARBA00022490"/>
    </source>
</evidence>
<dbReference type="GO" id="GO:0051301">
    <property type="term" value="P:cell division"/>
    <property type="evidence" value="ECO:0007669"/>
    <property type="project" value="UniProtKB-KW"/>
</dbReference>
<feature type="compositionally biased region" description="Polar residues" evidence="9">
    <location>
        <begin position="15"/>
        <end position="28"/>
    </location>
</feature>
<keyword evidence="3" id="KW-0132">Cell division</keyword>
<keyword evidence="5 8" id="KW-0342">GTP-binding</keyword>
<dbReference type="CDD" id="cd01850">
    <property type="entry name" value="CDC_Septin"/>
    <property type="match status" value="1"/>
</dbReference>
<feature type="region of interest" description="Disordered" evidence="9">
    <location>
        <begin position="1"/>
        <end position="148"/>
    </location>
</feature>
<dbReference type="Proteomes" id="UP000664991">
    <property type="component" value="Unassembled WGS sequence"/>
</dbReference>
<evidence type="ECO:0000256" key="8">
    <source>
        <dbReference type="RuleBase" id="RU004560"/>
    </source>
</evidence>
<feature type="compositionally biased region" description="Low complexity" evidence="9">
    <location>
        <begin position="613"/>
        <end position="641"/>
    </location>
</feature>
<dbReference type="Gene3D" id="3.40.50.300">
    <property type="entry name" value="P-loop containing nucleotide triphosphate hydrolases"/>
    <property type="match status" value="1"/>
</dbReference>
<evidence type="ECO:0000256" key="1">
    <source>
        <dbReference type="ARBA" id="ARBA00004245"/>
    </source>
</evidence>
<dbReference type="SUPFAM" id="SSF52540">
    <property type="entry name" value="P-loop containing nucleoside triphosphate hydrolases"/>
    <property type="match status" value="1"/>
</dbReference>
<evidence type="ECO:0000256" key="7">
    <source>
        <dbReference type="ARBA" id="ARBA00023306"/>
    </source>
</evidence>
<feature type="compositionally biased region" description="Low complexity" evidence="9">
    <location>
        <begin position="81"/>
        <end position="94"/>
    </location>
</feature>
<dbReference type="Pfam" id="PF00735">
    <property type="entry name" value="Septin"/>
    <property type="match status" value="1"/>
</dbReference>
<keyword evidence="7" id="KW-0131">Cell cycle</keyword>
<evidence type="ECO:0000256" key="6">
    <source>
        <dbReference type="ARBA" id="ARBA00023212"/>
    </source>
</evidence>
<feature type="region of interest" description="Disordered" evidence="9">
    <location>
        <begin position="574"/>
        <end position="648"/>
    </location>
</feature>
<feature type="compositionally biased region" description="Polar residues" evidence="9">
    <location>
        <begin position="352"/>
        <end position="365"/>
    </location>
</feature>
<protein>
    <recommendedName>
        <fullName evidence="10">Septin-type G domain-containing protein</fullName>
    </recommendedName>
</protein>
<dbReference type="Pfam" id="PF15548">
    <property type="entry name" value="DUF4655"/>
    <property type="match status" value="1"/>
</dbReference>
<evidence type="ECO:0000256" key="4">
    <source>
        <dbReference type="ARBA" id="ARBA00022741"/>
    </source>
</evidence>
<keyword evidence="6" id="KW-0206">Cytoskeleton</keyword>
<dbReference type="InterPro" id="IPR027417">
    <property type="entry name" value="P-loop_NTPase"/>
</dbReference>
<dbReference type="PROSITE" id="PS51719">
    <property type="entry name" value="G_SEPTIN"/>
    <property type="match status" value="1"/>
</dbReference>
<comment type="subcellular location">
    <subcellularLocation>
        <location evidence="1">Cytoplasm</location>
        <location evidence="1">Cytoskeleton</location>
    </subcellularLocation>
</comment>
<evidence type="ECO:0000313" key="12">
    <source>
        <dbReference type="Proteomes" id="UP000664991"/>
    </source>
</evidence>
<comment type="similarity">
    <text evidence="8">Belongs to the TRAFAC class TrmE-Era-EngA-EngB-Septin-like GTPase superfamily. Septin GTPase family.</text>
</comment>
<feature type="compositionally biased region" description="Polar residues" evidence="9">
    <location>
        <begin position="118"/>
        <end position="134"/>
    </location>
</feature>
<feature type="domain" description="Septin-type G" evidence="10">
    <location>
        <begin position="674"/>
        <end position="947"/>
    </location>
</feature>
<feature type="region of interest" description="Disordered" evidence="9">
    <location>
        <begin position="323"/>
        <end position="411"/>
    </location>
</feature>
<feature type="region of interest" description="Disordered" evidence="9">
    <location>
        <begin position="479"/>
        <end position="512"/>
    </location>
</feature>
<dbReference type="InterPro" id="IPR030379">
    <property type="entry name" value="G_SEPTIN_dom"/>
</dbReference>
<dbReference type="AlphaFoldDB" id="A0A836AB32"/>
<proteinExistence type="inferred from homology"/>
<dbReference type="PANTHER" id="PTHR37884:SF1">
    <property type="entry name" value="SEPTIN 4"/>
    <property type="match status" value="1"/>
</dbReference>
<evidence type="ECO:0000256" key="3">
    <source>
        <dbReference type="ARBA" id="ARBA00022618"/>
    </source>
</evidence>
<feature type="compositionally biased region" description="Basic and acidic residues" evidence="9">
    <location>
        <begin position="135"/>
        <end position="148"/>
    </location>
</feature>
<comment type="caution">
    <text evidence="11">The sequence shown here is derived from an EMBL/GenBank/DDBJ whole genome shotgun (WGS) entry which is preliminary data.</text>
</comment>
<reference evidence="11 12" key="1">
    <citation type="submission" date="2020-12" db="EMBL/GenBank/DDBJ databases">
        <title>De novo assembly of Tibetan sheep genome.</title>
        <authorList>
            <person name="Li X."/>
        </authorList>
    </citation>
    <scope>NUCLEOTIDE SEQUENCE [LARGE SCALE GENOMIC DNA]</scope>
    <source>
        <tissue evidence="11">Heart</tissue>
    </source>
</reference>